<dbReference type="RefSeq" id="WP_229674241.1">
    <property type="nucleotide sequence ID" value="NZ_BMNA01000003.1"/>
</dbReference>
<dbReference type="AlphaFoldDB" id="A0A917WG28"/>
<evidence type="ECO:0000259" key="2">
    <source>
        <dbReference type="Pfam" id="PF02720"/>
    </source>
</evidence>
<reference evidence="3" key="2">
    <citation type="submission" date="2020-09" db="EMBL/GenBank/DDBJ databases">
        <authorList>
            <person name="Sun Q."/>
            <person name="Zhou Y."/>
        </authorList>
    </citation>
    <scope>NUCLEOTIDE SEQUENCE</scope>
    <source>
        <strain evidence="3">CGMCC 4.7308</strain>
    </source>
</reference>
<sequence>MFEPSSRTERAAVPTAADVLAWAAALPALDADVQDAERIDQLTALETLKSVCAALQAPVTAAFTGSQVAQHLSGGRSLPGALRSVAGQVALARRDSPARGRRHVAVATTLTRDLPSTLAQLRAGRISEWRAALVVRELDCLQPAERRRADAEIAPRLPQLGDRATASAAAAVAYRLDAEAVLARIRGAVADRRVTIRPAPDTMAVISALLPVTQGVAVYATLRRQAKVAAAAGDPRTRGQVMADELVGRITGTASTPDELGCRPTPSASRSTW</sequence>
<dbReference type="InterPro" id="IPR003870">
    <property type="entry name" value="DUF222"/>
</dbReference>
<reference evidence="3" key="1">
    <citation type="journal article" date="2014" name="Int. J. Syst. Evol. Microbiol.">
        <title>Complete genome sequence of Corynebacterium casei LMG S-19264T (=DSM 44701T), isolated from a smear-ripened cheese.</title>
        <authorList>
            <consortium name="US DOE Joint Genome Institute (JGI-PGF)"/>
            <person name="Walter F."/>
            <person name="Albersmeier A."/>
            <person name="Kalinowski J."/>
            <person name="Ruckert C."/>
        </authorList>
    </citation>
    <scope>NUCLEOTIDE SEQUENCE</scope>
    <source>
        <strain evidence="3">CGMCC 4.7308</strain>
    </source>
</reference>
<evidence type="ECO:0000256" key="1">
    <source>
        <dbReference type="SAM" id="MobiDB-lite"/>
    </source>
</evidence>
<gene>
    <name evidence="3" type="ORF">GCM10011594_20100</name>
</gene>
<accession>A0A917WG28</accession>
<evidence type="ECO:0000313" key="4">
    <source>
        <dbReference type="Proteomes" id="UP000655208"/>
    </source>
</evidence>
<evidence type="ECO:0000313" key="3">
    <source>
        <dbReference type="EMBL" id="GGM00033.1"/>
    </source>
</evidence>
<comment type="caution">
    <text evidence="3">The sequence shown here is derived from an EMBL/GenBank/DDBJ whole genome shotgun (WGS) entry which is preliminary data.</text>
</comment>
<keyword evidence="4" id="KW-1185">Reference proteome</keyword>
<dbReference type="Proteomes" id="UP000655208">
    <property type="component" value="Unassembled WGS sequence"/>
</dbReference>
<organism evidence="3 4">
    <name type="scientific">Nakamurella endophytica</name>
    <dbReference type="NCBI Taxonomy" id="1748367"/>
    <lineage>
        <taxon>Bacteria</taxon>
        <taxon>Bacillati</taxon>
        <taxon>Actinomycetota</taxon>
        <taxon>Actinomycetes</taxon>
        <taxon>Nakamurellales</taxon>
        <taxon>Nakamurellaceae</taxon>
        <taxon>Nakamurella</taxon>
    </lineage>
</organism>
<dbReference type="EMBL" id="BMNA01000003">
    <property type="protein sequence ID" value="GGM00033.1"/>
    <property type="molecule type" value="Genomic_DNA"/>
</dbReference>
<name>A0A917WG28_9ACTN</name>
<proteinExistence type="predicted"/>
<feature type="region of interest" description="Disordered" evidence="1">
    <location>
        <begin position="250"/>
        <end position="273"/>
    </location>
</feature>
<feature type="domain" description="DUF222" evidence="2">
    <location>
        <begin position="80"/>
        <end position="247"/>
    </location>
</feature>
<dbReference type="Pfam" id="PF02720">
    <property type="entry name" value="DUF222"/>
    <property type="match status" value="1"/>
</dbReference>
<protein>
    <recommendedName>
        <fullName evidence="2">DUF222 domain-containing protein</fullName>
    </recommendedName>
</protein>